<dbReference type="AlphaFoldDB" id="A0A397S2D2"/>
<dbReference type="InterPro" id="IPR032675">
    <property type="entry name" value="LRR_dom_sf"/>
</dbReference>
<keyword evidence="2" id="KW-1185">Reference proteome</keyword>
<dbReference type="CDD" id="cd09917">
    <property type="entry name" value="F-box_SF"/>
    <property type="match status" value="1"/>
</dbReference>
<organism evidence="1 2">
    <name type="scientific">Glomus cerebriforme</name>
    <dbReference type="NCBI Taxonomy" id="658196"/>
    <lineage>
        <taxon>Eukaryota</taxon>
        <taxon>Fungi</taxon>
        <taxon>Fungi incertae sedis</taxon>
        <taxon>Mucoromycota</taxon>
        <taxon>Glomeromycotina</taxon>
        <taxon>Glomeromycetes</taxon>
        <taxon>Glomerales</taxon>
        <taxon>Glomeraceae</taxon>
        <taxon>Glomus</taxon>
    </lineage>
</organism>
<comment type="caution">
    <text evidence="1">The sequence shown here is derived from an EMBL/GenBank/DDBJ whole genome shotgun (WGS) entry which is preliminary data.</text>
</comment>
<name>A0A397S2D2_9GLOM</name>
<dbReference type="OrthoDB" id="2342687at2759"/>
<reference evidence="1 2" key="1">
    <citation type="submission" date="2018-06" db="EMBL/GenBank/DDBJ databases">
        <title>Comparative genomics reveals the genomic features of Rhizophagus irregularis, R. cerebriforme, R. diaphanum and Gigaspora rosea, and their symbiotic lifestyle signature.</title>
        <authorList>
            <person name="Morin E."/>
            <person name="San Clemente H."/>
            <person name="Chen E.C.H."/>
            <person name="De La Providencia I."/>
            <person name="Hainaut M."/>
            <person name="Kuo A."/>
            <person name="Kohler A."/>
            <person name="Murat C."/>
            <person name="Tang N."/>
            <person name="Roy S."/>
            <person name="Loubradou J."/>
            <person name="Henrissat B."/>
            <person name="Grigoriev I.V."/>
            <person name="Corradi N."/>
            <person name="Roux C."/>
            <person name="Martin F.M."/>
        </authorList>
    </citation>
    <scope>NUCLEOTIDE SEQUENCE [LARGE SCALE GENOMIC DNA]</scope>
    <source>
        <strain evidence="1 2">DAOM 227022</strain>
    </source>
</reference>
<dbReference type="SUPFAM" id="SSF52047">
    <property type="entry name" value="RNI-like"/>
    <property type="match status" value="1"/>
</dbReference>
<accession>A0A397S2D2</accession>
<proteinExistence type="predicted"/>
<dbReference type="EMBL" id="QKYT01000945">
    <property type="protein sequence ID" value="RIA80550.1"/>
    <property type="molecule type" value="Genomic_DNA"/>
</dbReference>
<evidence type="ECO:0000313" key="2">
    <source>
        <dbReference type="Proteomes" id="UP000265703"/>
    </source>
</evidence>
<dbReference type="Gene3D" id="3.80.10.10">
    <property type="entry name" value="Ribonuclease Inhibitor"/>
    <property type="match status" value="1"/>
</dbReference>
<gene>
    <name evidence="1" type="ORF">C1645_838505</name>
</gene>
<protein>
    <submittedName>
        <fullName evidence="1">Uncharacterized protein</fullName>
    </submittedName>
</protein>
<evidence type="ECO:0000313" key="1">
    <source>
        <dbReference type="EMBL" id="RIA80550.1"/>
    </source>
</evidence>
<dbReference type="Proteomes" id="UP000265703">
    <property type="component" value="Unassembled WGS sequence"/>
</dbReference>
<sequence>MTASFLLSECLENIFSNLLDKNICNNKSIKDLYSCTLVSRYWCRISTPFLYEYPFHHFYYKYPDDAYFKLIRTLLSCIPKSEIEQIISSNTSNIQKLLSYFFRSNIKSYKPTFNYISFIRGLIFNDLLGSELLLFCHRKIWLPPYISKNQAQFQLSVTIIDHLLKFLCKHCNNITVLDTTKNKGNNIFNMIELLTYKGSNGRSKLNDLKELYYADSVVHKKDIYLTLSNNNICNLTLLYNEGFSFINSLSQFISLQKKLKHIILSENLYEPIIYDTNQHYSNKNTVFNSLSTQSKSLQTLEFKYLLFSSINQDALNSLRLLENIRELKLYECMGVNDKLIPWAKSLTKLEVFEFVTYHSPSISEEFLIQLIQSSSNTLIKLIVNYGRRERQRTQLFKQIPTYLKSLVHLDLPKTYPDELISIFGSCTKLIYLGIILPDFKLWIITFKNLGKFIPKNLQKIRFNGMNNSIFNCNELKSFLEGCVNNGKNLKYLEIIGKCELDKKYFDIAEEFGIILNHVHIN</sequence>